<reference evidence="2 3" key="1">
    <citation type="submission" date="2019-12" db="EMBL/GenBank/DDBJ databases">
        <title>the WGS of Blastococcus saxobsidens 67B17.</title>
        <authorList>
            <person name="Jiang Z."/>
        </authorList>
    </citation>
    <scope>NUCLEOTIDE SEQUENCE [LARGE SCALE GENOMIC DNA]</scope>
    <source>
        <strain evidence="2 3">67B17</strain>
    </source>
</reference>
<dbReference type="Proteomes" id="UP000479241">
    <property type="component" value="Unassembled WGS sequence"/>
</dbReference>
<evidence type="ECO:0000313" key="2">
    <source>
        <dbReference type="EMBL" id="NEK84887.1"/>
    </source>
</evidence>
<dbReference type="RefSeq" id="WP_163202364.1">
    <property type="nucleotide sequence ID" value="NZ_JAAGWG010000004.1"/>
</dbReference>
<sequence length="346" mass="38335">MAVERSLKAEAWTLFDRIVERETGGELQDYSNPWNRESEDGPVRYNPDYDVLQQLLGVPLLLQAASQSGVPALALDVWTAYELRRAGFEPDLVWPRASPPRILPSTLVALRREATREQLRVLDAMLQSGKTYSNETGANANILGKNYVKQVDVVMSAWNTGPEVMISTKRMDSSFGKNAANRVEESYGDAKNLRSRHPQAALGFLYSLRSTALTPQFADIAAWIIDLLGKLGREDDAYDAVCLVIPDWSDELPSPPGGDEDDEDPLVSAGVQPSAAAEEEPLPLPLPEDELDQRLRDLPHVGLRRDAVPPNLSPEVFFPTIVNRVLDNSPVNFHGEARLRREQASA</sequence>
<dbReference type="EMBL" id="JAAGWG010000004">
    <property type="protein sequence ID" value="NEK84887.1"/>
    <property type="molecule type" value="Genomic_DNA"/>
</dbReference>
<dbReference type="AlphaFoldDB" id="A0A6L9VYM6"/>
<protein>
    <recommendedName>
        <fullName evidence="4">Restriction endonuclease</fullName>
    </recommendedName>
</protein>
<feature type="compositionally biased region" description="Acidic residues" evidence="1">
    <location>
        <begin position="277"/>
        <end position="287"/>
    </location>
</feature>
<evidence type="ECO:0000256" key="1">
    <source>
        <dbReference type="SAM" id="MobiDB-lite"/>
    </source>
</evidence>
<comment type="caution">
    <text evidence="2">The sequence shown here is derived from an EMBL/GenBank/DDBJ whole genome shotgun (WGS) entry which is preliminary data.</text>
</comment>
<feature type="region of interest" description="Disordered" evidence="1">
    <location>
        <begin position="250"/>
        <end position="287"/>
    </location>
</feature>
<name>A0A6L9VYM6_9ACTN</name>
<organism evidence="2 3">
    <name type="scientific">Blastococcus saxobsidens</name>
    <dbReference type="NCBI Taxonomy" id="138336"/>
    <lineage>
        <taxon>Bacteria</taxon>
        <taxon>Bacillati</taxon>
        <taxon>Actinomycetota</taxon>
        <taxon>Actinomycetes</taxon>
        <taxon>Geodermatophilales</taxon>
        <taxon>Geodermatophilaceae</taxon>
        <taxon>Blastococcus</taxon>
    </lineage>
</organism>
<accession>A0A6L9VYM6</accession>
<proteinExistence type="predicted"/>
<gene>
    <name evidence="2" type="ORF">GCU60_03780</name>
</gene>
<evidence type="ECO:0000313" key="3">
    <source>
        <dbReference type="Proteomes" id="UP000479241"/>
    </source>
</evidence>
<evidence type="ECO:0008006" key="4">
    <source>
        <dbReference type="Google" id="ProtNLM"/>
    </source>
</evidence>